<feature type="compositionally biased region" description="Low complexity" evidence="4">
    <location>
        <begin position="150"/>
        <end position="160"/>
    </location>
</feature>
<evidence type="ECO:0000313" key="7">
    <source>
        <dbReference type="Proteomes" id="UP001150925"/>
    </source>
</evidence>
<feature type="region of interest" description="Disordered" evidence="4">
    <location>
        <begin position="136"/>
        <end position="199"/>
    </location>
</feature>
<dbReference type="Proteomes" id="UP001150925">
    <property type="component" value="Unassembled WGS sequence"/>
</dbReference>
<dbReference type="InterPro" id="IPR046347">
    <property type="entry name" value="bZIP_sf"/>
</dbReference>
<protein>
    <recommendedName>
        <fullName evidence="5">BZIP domain-containing protein</fullName>
    </recommendedName>
</protein>
<dbReference type="GO" id="GO:0005634">
    <property type="term" value="C:nucleus"/>
    <property type="evidence" value="ECO:0007669"/>
    <property type="project" value="TreeGrafter"/>
</dbReference>
<feature type="region of interest" description="Disordered" evidence="4">
    <location>
        <begin position="545"/>
        <end position="581"/>
    </location>
</feature>
<reference evidence="6" key="1">
    <citation type="submission" date="2022-07" db="EMBL/GenBank/DDBJ databases">
        <title>Phylogenomic reconstructions and comparative analyses of Kickxellomycotina fungi.</title>
        <authorList>
            <person name="Reynolds N.K."/>
            <person name="Stajich J.E."/>
            <person name="Barry K."/>
            <person name="Grigoriev I.V."/>
            <person name="Crous P."/>
            <person name="Smith M.E."/>
        </authorList>
    </citation>
    <scope>NUCLEOTIDE SEQUENCE</scope>
    <source>
        <strain evidence="6">RSA 1196</strain>
    </source>
</reference>
<dbReference type="CDD" id="cd14686">
    <property type="entry name" value="bZIP"/>
    <property type="match status" value="1"/>
</dbReference>
<gene>
    <name evidence="6" type="ORF">IWQ62_002603</name>
</gene>
<evidence type="ECO:0000256" key="3">
    <source>
        <dbReference type="ARBA" id="ARBA00023163"/>
    </source>
</evidence>
<organism evidence="6 7">
    <name type="scientific">Dispira parvispora</name>
    <dbReference type="NCBI Taxonomy" id="1520584"/>
    <lineage>
        <taxon>Eukaryota</taxon>
        <taxon>Fungi</taxon>
        <taxon>Fungi incertae sedis</taxon>
        <taxon>Zoopagomycota</taxon>
        <taxon>Kickxellomycotina</taxon>
        <taxon>Dimargaritomycetes</taxon>
        <taxon>Dimargaritales</taxon>
        <taxon>Dimargaritaceae</taxon>
        <taxon>Dispira</taxon>
    </lineage>
</organism>
<keyword evidence="3" id="KW-0804">Transcription</keyword>
<sequence length="709" mass="78413">MSSKQQVATPLVSPLVLPSTTENECLSDSMTTTIDHPAWLVDSLQVGGGPLGELPALALGTLPVTDLTAHEPEALLGLLGALPQTPSSAEQAQVTTPGSLGSPGSTSKLPQLLPKLTAMPCSTKTTAKVCVGEKRPADDNISTVPSRPATPSSTETITTTVCREPKSKRARKTLSPEEVMAKKQERSRRNRDAAQLSRERRRQFVEKLETRNQELERENTELRTRVSAVEQQNQLLLRRLDEISRQVARFTQRDWVDPVVLSTNETATMSTPSQQPSLDLGLQDSANPMGMDELLPSLTTAAEPTVEEQVAQPLAAVPGRVNDQGSTVAHSSSHSTSFGESAVLDKSDSDRTPVTSDSRQQRPVEMEERVTTGLPFSLTRPNSYQQPPRGEEPLRQPPSATVFLTTAAMQNSASSYRPFASLSVVMVPAYHPWTTLALQYVLSWMPFLIAYQTMTQTMNLALKVLGDSLTQVPNTLWQKFPPSMVVRYLFLRTMARVMTGRWVLHLLRLRPLWRLHRSPRFRSLRVRDPVGYYRLLRQHVDRVVRGQDSQTVNPGTPPAASAVSNDRHKLTNDRRAHQGRPVELCASAKLDDASQAERRRVHHPRVVHAPLFHPYRPVNSTPRKNSRPEPLSTSGDYSDWPLAYDIAQSQDSETGRQAGILPLGELQTRPNDGDNTAWWMGNAISNQASPIAARSPVAITKTPWRFTSS</sequence>
<dbReference type="InterPro" id="IPR004827">
    <property type="entry name" value="bZIP"/>
</dbReference>
<feature type="domain" description="BZIP" evidence="5">
    <location>
        <begin position="180"/>
        <end position="243"/>
    </location>
</feature>
<dbReference type="SMART" id="SM00338">
    <property type="entry name" value="BRLZ"/>
    <property type="match status" value="1"/>
</dbReference>
<evidence type="ECO:0000256" key="1">
    <source>
        <dbReference type="ARBA" id="ARBA00023015"/>
    </source>
</evidence>
<dbReference type="GO" id="GO:0000978">
    <property type="term" value="F:RNA polymerase II cis-regulatory region sequence-specific DNA binding"/>
    <property type="evidence" value="ECO:0007669"/>
    <property type="project" value="TreeGrafter"/>
</dbReference>
<feature type="compositionally biased region" description="Low complexity" evidence="4">
    <location>
        <begin position="325"/>
        <end position="342"/>
    </location>
</feature>
<dbReference type="OrthoDB" id="674948at2759"/>
<dbReference type="AlphaFoldDB" id="A0A9W8AWD9"/>
<dbReference type="Pfam" id="PF07716">
    <property type="entry name" value="bZIP_2"/>
    <property type="match status" value="1"/>
</dbReference>
<feature type="region of interest" description="Disordered" evidence="4">
    <location>
        <begin position="266"/>
        <end position="292"/>
    </location>
</feature>
<dbReference type="SUPFAM" id="SSF57959">
    <property type="entry name" value="Leucine zipper domain"/>
    <property type="match status" value="1"/>
</dbReference>
<accession>A0A9W8AWD9</accession>
<evidence type="ECO:0000313" key="6">
    <source>
        <dbReference type="EMBL" id="KAJ1965705.1"/>
    </source>
</evidence>
<evidence type="ECO:0000256" key="4">
    <source>
        <dbReference type="SAM" id="MobiDB-lite"/>
    </source>
</evidence>
<dbReference type="GO" id="GO:0000981">
    <property type="term" value="F:DNA-binding transcription factor activity, RNA polymerase II-specific"/>
    <property type="evidence" value="ECO:0007669"/>
    <property type="project" value="TreeGrafter"/>
</dbReference>
<keyword evidence="2" id="KW-0238">DNA-binding</keyword>
<feature type="compositionally biased region" description="Basic and acidic residues" evidence="4">
    <location>
        <begin position="359"/>
        <end position="370"/>
    </location>
</feature>
<feature type="compositionally biased region" description="Basic and acidic residues" evidence="4">
    <location>
        <begin position="565"/>
        <end position="576"/>
    </location>
</feature>
<evidence type="ECO:0000259" key="5">
    <source>
        <dbReference type="PROSITE" id="PS50217"/>
    </source>
</evidence>
<dbReference type="InterPro" id="IPR000837">
    <property type="entry name" value="AP-1"/>
</dbReference>
<comment type="caution">
    <text evidence="6">The sequence shown here is derived from an EMBL/GenBank/DDBJ whole genome shotgun (WGS) entry which is preliminary data.</text>
</comment>
<feature type="region of interest" description="Disordered" evidence="4">
    <location>
        <begin position="320"/>
        <end position="395"/>
    </location>
</feature>
<dbReference type="PROSITE" id="PS50217">
    <property type="entry name" value="BZIP"/>
    <property type="match status" value="1"/>
</dbReference>
<name>A0A9W8AWD9_9FUNG</name>
<feature type="compositionally biased region" description="Low complexity" evidence="4">
    <location>
        <begin position="95"/>
        <end position="109"/>
    </location>
</feature>
<keyword evidence="1" id="KW-0805">Transcription regulation</keyword>
<feature type="compositionally biased region" description="Polar residues" evidence="4">
    <location>
        <begin position="266"/>
        <end position="277"/>
    </location>
</feature>
<feature type="region of interest" description="Disordered" evidence="4">
    <location>
        <begin position="87"/>
        <end position="109"/>
    </location>
</feature>
<dbReference type="EMBL" id="JANBPY010000574">
    <property type="protein sequence ID" value="KAJ1965705.1"/>
    <property type="molecule type" value="Genomic_DNA"/>
</dbReference>
<dbReference type="PANTHER" id="PTHR23351:SF24">
    <property type="entry name" value="ACTIVATING TRANSCRIPTION FACTOR 3-RELATED"/>
    <property type="match status" value="1"/>
</dbReference>
<proteinExistence type="predicted"/>
<dbReference type="PANTHER" id="PTHR23351">
    <property type="entry name" value="FOS TRANSCRIPTION FACTOR-RELATED"/>
    <property type="match status" value="1"/>
</dbReference>
<keyword evidence="7" id="KW-1185">Reference proteome</keyword>
<feature type="region of interest" description="Disordered" evidence="4">
    <location>
        <begin position="613"/>
        <end position="636"/>
    </location>
</feature>
<dbReference type="Gene3D" id="1.20.5.170">
    <property type="match status" value="1"/>
</dbReference>
<evidence type="ECO:0000256" key="2">
    <source>
        <dbReference type="ARBA" id="ARBA00023125"/>
    </source>
</evidence>